<feature type="compositionally biased region" description="Acidic residues" evidence="1">
    <location>
        <begin position="44"/>
        <end position="60"/>
    </location>
</feature>
<feature type="region of interest" description="Disordered" evidence="1">
    <location>
        <begin position="1"/>
        <end position="60"/>
    </location>
</feature>
<dbReference type="RefSeq" id="WP_377933959.1">
    <property type="nucleotide sequence ID" value="NZ_JBHUEA010000011.1"/>
</dbReference>
<feature type="compositionally biased region" description="Acidic residues" evidence="1">
    <location>
        <begin position="1"/>
        <end position="10"/>
    </location>
</feature>
<name>A0ABW4LFR6_9MICO</name>
<dbReference type="Proteomes" id="UP001597347">
    <property type="component" value="Unassembled WGS sequence"/>
</dbReference>
<evidence type="ECO:0000313" key="2">
    <source>
        <dbReference type="EMBL" id="MFD1721588.1"/>
    </source>
</evidence>
<proteinExistence type="predicted"/>
<reference evidence="3" key="1">
    <citation type="journal article" date="2019" name="Int. J. Syst. Evol. Microbiol.">
        <title>The Global Catalogue of Microorganisms (GCM) 10K type strain sequencing project: providing services to taxonomists for standard genome sequencing and annotation.</title>
        <authorList>
            <consortium name="The Broad Institute Genomics Platform"/>
            <consortium name="The Broad Institute Genome Sequencing Center for Infectious Disease"/>
            <person name="Wu L."/>
            <person name="Ma J."/>
        </authorList>
    </citation>
    <scope>NUCLEOTIDE SEQUENCE [LARGE SCALE GENOMIC DNA]</scope>
    <source>
        <strain evidence="3">CGMCC 1.12471</strain>
    </source>
</reference>
<organism evidence="2 3">
    <name type="scientific">Amnibacterium endophyticum</name>
    <dbReference type="NCBI Taxonomy" id="2109337"/>
    <lineage>
        <taxon>Bacteria</taxon>
        <taxon>Bacillati</taxon>
        <taxon>Actinomycetota</taxon>
        <taxon>Actinomycetes</taxon>
        <taxon>Micrococcales</taxon>
        <taxon>Microbacteriaceae</taxon>
        <taxon>Amnibacterium</taxon>
    </lineage>
</organism>
<accession>A0ABW4LFR6</accession>
<sequence>MSDPLAEEGDGALTGMTTNGAFSGDREEPSTGEGDDAPTSGIEIEGEPDPGPEEIEPGQG</sequence>
<evidence type="ECO:0000256" key="1">
    <source>
        <dbReference type="SAM" id="MobiDB-lite"/>
    </source>
</evidence>
<comment type="caution">
    <text evidence="2">The sequence shown here is derived from an EMBL/GenBank/DDBJ whole genome shotgun (WGS) entry which is preliminary data.</text>
</comment>
<protein>
    <recommendedName>
        <fullName evidence="4">Sugar ABC transporter ATPase</fullName>
    </recommendedName>
</protein>
<evidence type="ECO:0008006" key="4">
    <source>
        <dbReference type="Google" id="ProtNLM"/>
    </source>
</evidence>
<evidence type="ECO:0000313" key="3">
    <source>
        <dbReference type="Proteomes" id="UP001597347"/>
    </source>
</evidence>
<keyword evidence="3" id="KW-1185">Reference proteome</keyword>
<gene>
    <name evidence="2" type="ORF">ACFSBI_08505</name>
</gene>
<dbReference type="EMBL" id="JBHUEA010000011">
    <property type="protein sequence ID" value="MFD1721588.1"/>
    <property type="molecule type" value="Genomic_DNA"/>
</dbReference>